<dbReference type="InterPro" id="IPR012910">
    <property type="entry name" value="Plug_dom"/>
</dbReference>
<dbReference type="SUPFAM" id="SSF56935">
    <property type="entry name" value="Porins"/>
    <property type="match status" value="1"/>
</dbReference>
<proteinExistence type="inferred from homology"/>
<dbReference type="GO" id="GO:0009279">
    <property type="term" value="C:cell outer membrane"/>
    <property type="evidence" value="ECO:0007669"/>
    <property type="project" value="UniProtKB-SubCell"/>
</dbReference>
<dbReference type="SUPFAM" id="SSF49464">
    <property type="entry name" value="Carboxypeptidase regulatory domain-like"/>
    <property type="match status" value="1"/>
</dbReference>
<feature type="domain" description="TonB-dependent receptor-like beta-barrel" evidence="6">
    <location>
        <begin position="421"/>
        <end position="899"/>
    </location>
</feature>
<keyword evidence="3" id="KW-0998">Cell outer membrane</keyword>
<feature type="domain" description="TonB-dependent receptor plug" evidence="7">
    <location>
        <begin position="137"/>
        <end position="227"/>
    </location>
</feature>
<dbReference type="Pfam" id="PF00593">
    <property type="entry name" value="TonB_dep_Rec_b-barrel"/>
    <property type="match status" value="1"/>
</dbReference>
<dbReference type="InterPro" id="IPR008969">
    <property type="entry name" value="CarboxyPept-like_regulatory"/>
</dbReference>
<dbReference type="PANTHER" id="PTHR40980:SF4">
    <property type="entry name" value="TONB-DEPENDENT RECEPTOR-LIKE BETA-BARREL DOMAIN-CONTAINING PROTEIN"/>
    <property type="match status" value="1"/>
</dbReference>
<organism evidence="8 9">
    <name type="scientific">Psychroflexus salarius</name>
    <dbReference type="NCBI Taxonomy" id="1155689"/>
    <lineage>
        <taxon>Bacteria</taxon>
        <taxon>Pseudomonadati</taxon>
        <taxon>Bacteroidota</taxon>
        <taxon>Flavobacteriia</taxon>
        <taxon>Flavobacteriales</taxon>
        <taxon>Flavobacteriaceae</taxon>
        <taxon>Psychroflexus</taxon>
    </lineage>
</organism>
<keyword evidence="2 4" id="KW-0472">Membrane</keyword>
<evidence type="ECO:0000256" key="5">
    <source>
        <dbReference type="SAM" id="SignalP"/>
    </source>
</evidence>
<sequence>MINRFLLILGLFVGVLANAQEGTIKGKVYDEEVNDVLPFANVTLKGTTIGSTTDFDGNYALNVEPGTYTVVFSFVGYQTKEVTEVVVEDGKDVVVNISLAASAASLDEVIITTTARENTEASVLNLQKKSVNVFDGLSIESVKKVGANDVASAVKNIPGVSVEGGKYVYVRGLGDRYTKSILNGMSLPGLDPDRNTIQLDIFPTNLLENIIVYKTLTADLPADFTGGAVDIVTKDFSSREEYNFNVGLSYNPDMHFNGDFLTQSGSNTDFLGFDDGLRDDPIAPGTDIPLPFNDDPQLTSFTQAFNPEMAAKTSNSNMNYNFGFSTSNQFDVGEDRLGYIGSISYRTEQTYYEDYTQNFLLKPEQLNEFEMIPNRLQQGRLSKESVLVSAMAGLTYKRDYAKYKLNMLHLQSGEARTGEFFQQTFISNGAEFFSDNLEYTQRSVSNLQLSGEHAFESNENWNLDWSTSAAYAVVADKDVRSTLFELEDDRLIIRPSIGDPRRIWRDLDEINLSAKTDLQNKHQLFDNEAKLKFGALTDYKQREFNINQYVIRFDGAPAEPLNGDPNQLLKDVNIWRVNNSGGSYIVNQFEPANNYDSYSTTFAGYVSEEFNVTDKLKAILGLRFEKFDIYYTGQDTQGSVELVDENIISEADLFPSANFIYSLNDDQNLRLTYSRSTARPSFKEASVAQIFDPITNITFNGNLELRPTYVNNLDVRYEIFGDDAQLIAVSGFYKDFTDPIELTVFGIEAINDIQPRNLGQAQVFGAEFEVRKNFGFIAESLKDLSINANVSIIESQQTMNEAEFQGRLSAARDGESIDNERELQGQSPFLINTGLTYDSDDKGIRTGLYYNVQGKTLQVVGIGAVPDVYTEPFHNLKFNFTKSFGEDNNSSITFRASNLLNDDRESFYESFGAEDRIYNKFSPGMNFSLSYSLKF</sequence>
<evidence type="ECO:0000256" key="1">
    <source>
        <dbReference type="ARBA" id="ARBA00004442"/>
    </source>
</evidence>
<dbReference type="STRING" id="1155689.SAMN05444278_10635"/>
<keyword evidence="5" id="KW-0732">Signal</keyword>
<comment type="subcellular location">
    <subcellularLocation>
        <location evidence="1 4">Cell outer membrane</location>
    </subcellularLocation>
</comment>
<evidence type="ECO:0000256" key="2">
    <source>
        <dbReference type="ARBA" id="ARBA00023136"/>
    </source>
</evidence>
<evidence type="ECO:0000259" key="7">
    <source>
        <dbReference type="Pfam" id="PF07715"/>
    </source>
</evidence>
<dbReference type="InterPro" id="IPR037066">
    <property type="entry name" value="Plug_dom_sf"/>
</dbReference>
<keyword evidence="8" id="KW-0675">Receptor</keyword>
<dbReference type="Proteomes" id="UP000184462">
    <property type="component" value="Unassembled WGS sequence"/>
</dbReference>
<dbReference type="PANTHER" id="PTHR40980">
    <property type="entry name" value="PLUG DOMAIN-CONTAINING PROTEIN"/>
    <property type="match status" value="1"/>
</dbReference>
<evidence type="ECO:0000256" key="4">
    <source>
        <dbReference type="RuleBase" id="RU003357"/>
    </source>
</evidence>
<keyword evidence="9" id="KW-1185">Reference proteome</keyword>
<comment type="similarity">
    <text evidence="4">Belongs to the TonB-dependent receptor family.</text>
</comment>
<dbReference type="OrthoDB" id="9768470at2"/>
<evidence type="ECO:0000313" key="8">
    <source>
        <dbReference type="EMBL" id="SHE81489.1"/>
    </source>
</evidence>
<feature type="signal peptide" evidence="5">
    <location>
        <begin position="1"/>
        <end position="19"/>
    </location>
</feature>
<dbReference type="InterPro" id="IPR036942">
    <property type="entry name" value="Beta-barrel_TonB_sf"/>
</dbReference>
<dbReference type="Gene3D" id="2.60.40.1120">
    <property type="entry name" value="Carboxypeptidase-like, regulatory domain"/>
    <property type="match status" value="1"/>
</dbReference>
<evidence type="ECO:0000313" key="9">
    <source>
        <dbReference type="Proteomes" id="UP000184462"/>
    </source>
</evidence>
<evidence type="ECO:0000259" key="6">
    <source>
        <dbReference type="Pfam" id="PF00593"/>
    </source>
</evidence>
<dbReference type="RefSeq" id="WP_073193153.1">
    <property type="nucleotide sequence ID" value="NZ_FQTW01000006.1"/>
</dbReference>
<keyword evidence="4" id="KW-0798">TonB box</keyword>
<dbReference type="AlphaFoldDB" id="A0A1M4WJQ8"/>
<name>A0A1M4WJQ8_9FLAO</name>
<feature type="chain" id="PRO_5012047554" evidence="5">
    <location>
        <begin position="20"/>
        <end position="935"/>
    </location>
</feature>
<dbReference type="Pfam" id="PF13715">
    <property type="entry name" value="CarbopepD_reg_2"/>
    <property type="match status" value="1"/>
</dbReference>
<dbReference type="Gene3D" id="2.40.170.20">
    <property type="entry name" value="TonB-dependent receptor, beta-barrel domain"/>
    <property type="match status" value="1"/>
</dbReference>
<evidence type="ECO:0000256" key="3">
    <source>
        <dbReference type="ARBA" id="ARBA00023237"/>
    </source>
</evidence>
<gene>
    <name evidence="8" type="ORF">SAMN05444278_10635</name>
</gene>
<dbReference type="Gene3D" id="2.170.130.10">
    <property type="entry name" value="TonB-dependent receptor, plug domain"/>
    <property type="match status" value="1"/>
</dbReference>
<protein>
    <submittedName>
        <fullName evidence="8">TonB-dependent Receptor Plug Domain</fullName>
    </submittedName>
</protein>
<accession>A0A1M4WJQ8</accession>
<dbReference type="Pfam" id="PF07715">
    <property type="entry name" value="Plug"/>
    <property type="match status" value="1"/>
</dbReference>
<reference evidence="8 9" key="1">
    <citation type="submission" date="2016-11" db="EMBL/GenBank/DDBJ databases">
        <authorList>
            <person name="Jaros S."/>
            <person name="Januszkiewicz K."/>
            <person name="Wedrychowicz H."/>
        </authorList>
    </citation>
    <scope>NUCLEOTIDE SEQUENCE [LARGE SCALE GENOMIC DNA]</scope>
    <source>
        <strain evidence="8 9">DSM 25661</strain>
    </source>
</reference>
<dbReference type="EMBL" id="FQTW01000006">
    <property type="protein sequence ID" value="SHE81489.1"/>
    <property type="molecule type" value="Genomic_DNA"/>
</dbReference>
<dbReference type="InterPro" id="IPR000531">
    <property type="entry name" value="Beta-barrel_TonB"/>
</dbReference>